<dbReference type="Gene3D" id="3.30.9.10">
    <property type="entry name" value="D-Amino Acid Oxidase, subunit A, domain 2"/>
    <property type="match status" value="1"/>
</dbReference>
<feature type="region of interest" description="Disordered" evidence="1">
    <location>
        <begin position="486"/>
        <end position="521"/>
    </location>
</feature>
<dbReference type="OrthoDB" id="9801699at2"/>
<dbReference type="InterPro" id="IPR006076">
    <property type="entry name" value="FAD-dep_OxRdtase"/>
</dbReference>
<feature type="compositionally biased region" description="Basic and acidic residues" evidence="1">
    <location>
        <begin position="505"/>
        <end position="521"/>
    </location>
</feature>
<dbReference type="Proteomes" id="UP000004509">
    <property type="component" value="Unassembled WGS sequence"/>
</dbReference>
<dbReference type="PANTHER" id="PTHR42720:SF1">
    <property type="entry name" value="GLYCEROL 3-PHOSPHATE OXIDASE"/>
    <property type="match status" value="1"/>
</dbReference>
<evidence type="ECO:0000256" key="1">
    <source>
        <dbReference type="SAM" id="MobiDB-lite"/>
    </source>
</evidence>
<protein>
    <submittedName>
        <fullName evidence="4">FAD dependent oxidoreductase</fullName>
    </submittedName>
</protein>
<feature type="domain" description="BFD-like [2Fe-2S]-binding" evidence="3">
    <location>
        <begin position="426"/>
        <end position="479"/>
    </location>
</feature>
<dbReference type="Gene3D" id="1.10.10.1100">
    <property type="entry name" value="BFD-like [2Fe-2S]-binding domain"/>
    <property type="match status" value="1"/>
</dbReference>
<gene>
    <name evidence="4" type="ORF">TREVI0001_1534</name>
</gene>
<name>C8PN30_9SPIR</name>
<proteinExistence type="predicted"/>
<sequence>MYDVIIIGGGVVGCAIARELSQYRLSVALLEKHSEVCEGSSKANSAIVHGGFDAKPGTVKARLNVRGNELIRRLAPLLQFHFKQIGSLVVAFSDEDMEELKKLYDRGIANDVPELALWNREKTLAEEPNLSPETKGALFCGTAGIVCPFGMTYAFIENAVENGVELICDAEVTGIKKIGSGTETDGAAVQTRDGAAQTVTAQTSAQESGFSVTTPQGVFTARYVINAAGLYADKIAAMIGDCDYTILPRKGEYRVLDKVCGDLVHHVIFQAPTKMGKGVLVTPTYDNNLLAGPTAQDVDDREDTSTTLAGLNKIDSSAKKALPSLDFRKTIRTFTGVRARPSTGDFMIYASKQAKGFIHAGGIESPGLSSAPAIAEYVAELLRQEGMALIKKPHVITGRKGIGQFSAMPNEERAALIAENPLYGRIICRCETVTEAEIIEAIRRPAGARTVDGVKRRVRPGTGRCQGGFCTPRVLEILSRELQLPMESIPKSDKGTEIVQGKLKNPVESKSRSGDSSKHSR</sequence>
<evidence type="ECO:0000313" key="5">
    <source>
        <dbReference type="Proteomes" id="UP000004509"/>
    </source>
</evidence>
<dbReference type="SUPFAM" id="SSF54373">
    <property type="entry name" value="FAD-linked reductases, C-terminal domain"/>
    <property type="match status" value="1"/>
</dbReference>
<dbReference type="InterPro" id="IPR036188">
    <property type="entry name" value="FAD/NAD-bd_sf"/>
</dbReference>
<evidence type="ECO:0000313" key="4">
    <source>
        <dbReference type="EMBL" id="EEV21173.1"/>
    </source>
</evidence>
<reference evidence="4 5" key="1">
    <citation type="submission" date="2009-07" db="EMBL/GenBank/DDBJ databases">
        <authorList>
            <person name="Madupu R."/>
            <person name="Sebastian Y."/>
            <person name="Durkin A.S."/>
            <person name="Torralba M."/>
            <person name="Methe B."/>
            <person name="Sutton G.G."/>
            <person name="Strausberg R.L."/>
            <person name="Nelson K.E."/>
        </authorList>
    </citation>
    <scope>NUCLEOTIDE SEQUENCE [LARGE SCALE GENOMIC DNA]</scope>
    <source>
        <strain evidence="4 5">ATCC 35580</strain>
    </source>
</reference>
<comment type="caution">
    <text evidence="4">The sequence shown here is derived from an EMBL/GenBank/DDBJ whole genome shotgun (WGS) entry which is preliminary data.</text>
</comment>
<dbReference type="SUPFAM" id="SSF51905">
    <property type="entry name" value="FAD/NAD(P)-binding domain"/>
    <property type="match status" value="1"/>
</dbReference>
<evidence type="ECO:0000259" key="2">
    <source>
        <dbReference type="Pfam" id="PF01266"/>
    </source>
</evidence>
<dbReference type="Pfam" id="PF01266">
    <property type="entry name" value="DAO"/>
    <property type="match status" value="1"/>
</dbReference>
<evidence type="ECO:0000259" key="3">
    <source>
        <dbReference type="Pfam" id="PF04324"/>
    </source>
</evidence>
<accession>C8PN30</accession>
<dbReference type="eggNOG" id="COG0579">
    <property type="taxonomic scope" value="Bacteria"/>
</dbReference>
<dbReference type="InterPro" id="IPR052745">
    <property type="entry name" value="G3P_Oxidase/Oxidoreductase"/>
</dbReference>
<dbReference type="Gene3D" id="3.50.50.60">
    <property type="entry name" value="FAD/NAD(P)-binding domain"/>
    <property type="match status" value="1"/>
</dbReference>
<organism evidence="4 5">
    <name type="scientific">Treponema vincentii ATCC 35580</name>
    <dbReference type="NCBI Taxonomy" id="596324"/>
    <lineage>
        <taxon>Bacteria</taxon>
        <taxon>Pseudomonadati</taxon>
        <taxon>Spirochaetota</taxon>
        <taxon>Spirochaetia</taxon>
        <taxon>Spirochaetales</taxon>
        <taxon>Treponemataceae</taxon>
        <taxon>Treponema</taxon>
    </lineage>
</organism>
<dbReference type="RefSeq" id="WP_006187944.1">
    <property type="nucleotide sequence ID" value="NZ_ACYH01000012.1"/>
</dbReference>
<dbReference type="InterPro" id="IPR007419">
    <property type="entry name" value="BFD-like_2Fe2S-bd_dom"/>
</dbReference>
<dbReference type="CDD" id="cd19946">
    <property type="entry name" value="GlpA-like_Fer2_BFD-like"/>
    <property type="match status" value="1"/>
</dbReference>
<dbReference type="STRING" id="596324.TREVI0001_1534"/>
<dbReference type="EMBL" id="ACYH01000012">
    <property type="protein sequence ID" value="EEV21173.1"/>
    <property type="molecule type" value="Genomic_DNA"/>
</dbReference>
<dbReference type="AlphaFoldDB" id="C8PN30"/>
<dbReference type="PANTHER" id="PTHR42720">
    <property type="entry name" value="GLYCEROL-3-PHOSPHATE DEHYDROGENASE"/>
    <property type="match status" value="1"/>
</dbReference>
<dbReference type="Pfam" id="PF04324">
    <property type="entry name" value="Fer2_BFD"/>
    <property type="match status" value="1"/>
</dbReference>
<dbReference type="InterPro" id="IPR041854">
    <property type="entry name" value="BFD-like_2Fe2S-bd_dom_sf"/>
</dbReference>
<feature type="domain" description="FAD dependent oxidoreductase" evidence="2">
    <location>
        <begin position="3"/>
        <end position="381"/>
    </location>
</feature>